<dbReference type="Proteomes" id="UP000319852">
    <property type="component" value="Chromosome"/>
</dbReference>
<accession>A0A517N056</accession>
<reference evidence="1 2" key="1">
    <citation type="submission" date="2019-02" db="EMBL/GenBank/DDBJ databases">
        <title>Deep-cultivation of Planctomycetes and their phenomic and genomic characterization uncovers novel biology.</title>
        <authorList>
            <person name="Wiegand S."/>
            <person name="Jogler M."/>
            <person name="Boedeker C."/>
            <person name="Pinto D."/>
            <person name="Vollmers J."/>
            <person name="Rivas-Marin E."/>
            <person name="Kohn T."/>
            <person name="Peeters S.H."/>
            <person name="Heuer A."/>
            <person name="Rast P."/>
            <person name="Oberbeckmann S."/>
            <person name="Bunk B."/>
            <person name="Jeske O."/>
            <person name="Meyerdierks A."/>
            <person name="Storesund J.E."/>
            <person name="Kallscheuer N."/>
            <person name="Luecker S."/>
            <person name="Lage O.M."/>
            <person name="Pohl T."/>
            <person name="Merkel B.J."/>
            <person name="Hornburger P."/>
            <person name="Mueller R.-W."/>
            <person name="Bruemmer F."/>
            <person name="Labrenz M."/>
            <person name="Spormann A.M."/>
            <person name="Op den Camp H."/>
            <person name="Overmann J."/>
            <person name="Amann R."/>
            <person name="Jetten M.S.M."/>
            <person name="Mascher T."/>
            <person name="Medema M.H."/>
            <person name="Devos D.P."/>
            <person name="Kaster A.-K."/>
            <person name="Ovreas L."/>
            <person name="Rohde M."/>
            <person name="Galperin M.Y."/>
            <person name="Jogler C."/>
        </authorList>
    </citation>
    <scope>NUCLEOTIDE SEQUENCE [LARGE SCALE GENOMIC DNA]</scope>
    <source>
        <strain evidence="1 2">HG15A2</strain>
    </source>
</reference>
<evidence type="ECO:0000313" key="2">
    <source>
        <dbReference type="Proteomes" id="UP000319852"/>
    </source>
</evidence>
<name>A0A517N056_9BACT</name>
<dbReference type="KEGG" id="amob:HG15A2_38510"/>
<dbReference type="EMBL" id="CP036263">
    <property type="protein sequence ID" value="QDT00513.1"/>
    <property type="molecule type" value="Genomic_DNA"/>
</dbReference>
<gene>
    <name evidence="1" type="ORF">HG15A2_38510</name>
</gene>
<keyword evidence="2" id="KW-1185">Reference proteome</keyword>
<evidence type="ECO:0000313" key="1">
    <source>
        <dbReference type="EMBL" id="QDT00513.1"/>
    </source>
</evidence>
<dbReference type="AlphaFoldDB" id="A0A517N056"/>
<protein>
    <submittedName>
        <fullName evidence="1">Uncharacterized protein</fullName>
    </submittedName>
</protein>
<proteinExistence type="predicted"/>
<sequence length="122" mass="13420">MFPISLMMIRWLASGCTRWATISSFGNGSASQVEVVRIAVNATALCRLSARRCRTACVSFCRVGIRWFVTKLLPDAHLAYRLAPVASDSSVWNPALCSTGSFIDPDNVEPLCVVRPSARQER</sequence>
<organism evidence="1 2">
    <name type="scientific">Adhaeretor mobilis</name>
    <dbReference type="NCBI Taxonomy" id="1930276"/>
    <lineage>
        <taxon>Bacteria</taxon>
        <taxon>Pseudomonadati</taxon>
        <taxon>Planctomycetota</taxon>
        <taxon>Planctomycetia</taxon>
        <taxon>Pirellulales</taxon>
        <taxon>Lacipirellulaceae</taxon>
        <taxon>Adhaeretor</taxon>
    </lineage>
</organism>